<evidence type="ECO:0000313" key="2">
    <source>
        <dbReference type="Proteomes" id="UP000235145"/>
    </source>
</evidence>
<evidence type="ECO:0000313" key="1">
    <source>
        <dbReference type="EMBL" id="KAJ0194544.1"/>
    </source>
</evidence>
<sequence length="197" mass="23523">MAYLAMIYHKANSIEMSCYKHISQTLLLTFIDEYASKDRQRRHNQIFFGRQATLTENRSGNHKWAWSYFLMVLYNLMTSNNTESINATWVYQIDQSRYEVTNQMKNSIVNLQDRSCTFRKWKLLDIQCSHVMYNKWVKSYFAMETYRTIYSEVLFTVSIPFEYGQPNEVMIALLPLMGKQQADRLQSYNRIHSKVKV</sequence>
<keyword evidence="2" id="KW-1185">Reference proteome</keyword>
<reference evidence="1 2" key="1">
    <citation type="journal article" date="2017" name="Nat. Commun.">
        <title>Genome assembly with in vitro proximity ligation data and whole-genome triplication in lettuce.</title>
        <authorList>
            <person name="Reyes-Chin-Wo S."/>
            <person name="Wang Z."/>
            <person name="Yang X."/>
            <person name="Kozik A."/>
            <person name="Arikit S."/>
            <person name="Song C."/>
            <person name="Xia L."/>
            <person name="Froenicke L."/>
            <person name="Lavelle D.O."/>
            <person name="Truco M.J."/>
            <person name="Xia R."/>
            <person name="Zhu S."/>
            <person name="Xu C."/>
            <person name="Xu H."/>
            <person name="Xu X."/>
            <person name="Cox K."/>
            <person name="Korf I."/>
            <person name="Meyers B.C."/>
            <person name="Michelmore R.W."/>
        </authorList>
    </citation>
    <scope>NUCLEOTIDE SEQUENCE [LARGE SCALE GENOMIC DNA]</scope>
    <source>
        <strain evidence="2">cv. Salinas</strain>
        <tissue evidence="1">Seedlings</tissue>
    </source>
</reference>
<gene>
    <name evidence="1" type="ORF">LSAT_V11C800408530</name>
</gene>
<dbReference type="EMBL" id="NBSK02000008">
    <property type="protein sequence ID" value="KAJ0194544.1"/>
    <property type="molecule type" value="Genomic_DNA"/>
</dbReference>
<dbReference type="Proteomes" id="UP000235145">
    <property type="component" value="Unassembled WGS sequence"/>
</dbReference>
<name>A0A9R1X188_LACSA</name>
<dbReference type="AlphaFoldDB" id="A0A9R1X188"/>
<accession>A0A9R1X188</accession>
<organism evidence="1 2">
    <name type="scientific">Lactuca sativa</name>
    <name type="common">Garden lettuce</name>
    <dbReference type="NCBI Taxonomy" id="4236"/>
    <lineage>
        <taxon>Eukaryota</taxon>
        <taxon>Viridiplantae</taxon>
        <taxon>Streptophyta</taxon>
        <taxon>Embryophyta</taxon>
        <taxon>Tracheophyta</taxon>
        <taxon>Spermatophyta</taxon>
        <taxon>Magnoliopsida</taxon>
        <taxon>eudicotyledons</taxon>
        <taxon>Gunneridae</taxon>
        <taxon>Pentapetalae</taxon>
        <taxon>asterids</taxon>
        <taxon>campanulids</taxon>
        <taxon>Asterales</taxon>
        <taxon>Asteraceae</taxon>
        <taxon>Cichorioideae</taxon>
        <taxon>Cichorieae</taxon>
        <taxon>Lactucinae</taxon>
        <taxon>Lactuca</taxon>
    </lineage>
</organism>
<comment type="caution">
    <text evidence="1">The sequence shown here is derived from an EMBL/GenBank/DDBJ whole genome shotgun (WGS) entry which is preliminary data.</text>
</comment>
<proteinExistence type="predicted"/>
<protein>
    <submittedName>
        <fullName evidence="1">Uncharacterized protein</fullName>
    </submittedName>
</protein>